<dbReference type="InterPro" id="IPR036518">
    <property type="entry name" value="CobE/GbiG_C_sf"/>
</dbReference>
<dbReference type="GO" id="GO:0009236">
    <property type="term" value="P:cobalamin biosynthetic process"/>
    <property type="evidence" value="ECO:0007669"/>
    <property type="project" value="InterPro"/>
</dbReference>
<feature type="domain" description="Cobalamin biosynthesis central region" evidence="3">
    <location>
        <begin position="139"/>
        <end position="223"/>
    </location>
</feature>
<dbReference type="InterPro" id="IPR002750">
    <property type="entry name" value="CobE/GbiG_C"/>
</dbReference>
<keyword evidence="4" id="KW-0378">Hydrolase</keyword>
<protein>
    <submittedName>
        <fullName evidence="4">Cobalt-precorrin 5A hydrolase</fullName>
    </submittedName>
</protein>
<accession>A0A9D1EKW4</accession>
<reference evidence="4" key="2">
    <citation type="journal article" date="2021" name="PeerJ">
        <title>Extensive microbial diversity within the chicken gut microbiome revealed by metagenomics and culture.</title>
        <authorList>
            <person name="Gilroy R."/>
            <person name="Ravi A."/>
            <person name="Getino M."/>
            <person name="Pursley I."/>
            <person name="Horton D.L."/>
            <person name="Alikhan N.F."/>
            <person name="Baker D."/>
            <person name="Gharbi K."/>
            <person name="Hall N."/>
            <person name="Watson M."/>
            <person name="Adriaenssens E.M."/>
            <person name="Foster-Nyarko E."/>
            <person name="Jarju S."/>
            <person name="Secka A."/>
            <person name="Antonio M."/>
            <person name="Oren A."/>
            <person name="Chaudhuri R.R."/>
            <person name="La Ragione R."/>
            <person name="Hildebrand F."/>
            <person name="Pallen M.J."/>
        </authorList>
    </citation>
    <scope>NUCLEOTIDE SEQUENCE</scope>
    <source>
        <strain evidence="4">ChiSxjej1B13-7041</strain>
    </source>
</reference>
<dbReference type="PANTHER" id="PTHR37477:SF1">
    <property type="entry name" value="COBALT-PRECORRIN-5A HYDROLASE"/>
    <property type="match status" value="1"/>
</dbReference>
<dbReference type="EMBL" id="DVHU01000091">
    <property type="protein sequence ID" value="HIR93758.1"/>
    <property type="molecule type" value="Genomic_DNA"/>
</dbReference>
<gene>
    <name evidence="4" type="ORF">IAB98_10115</name>
</gene>
<dbReference type="Pfam" id="PF11760">
    <property type="entry name" value="CbiG_N"/>
    <property type="match status" value="1"/>
</dbReference>
<evidence type="ECO:0000313" key="5">
    <source>
        <dbReference type="Proteomes" id="UP000886841"/>
    </source>
</evidence>
<dbReference type="Pfam" id="PF01890">
    <property type="entry name" value="CbiG_C"/>
    <property type="match status" value="1"/>
</dbReference>
<dbReference type="InterPro" id="IPR038029">
    <property type="entry name" value="GbiG_N_sf"/>
</dbReference>
<dbReference type="Gene3D" id="3.30.420.180">
    <property type="entry name" value="CobE/GbiG C-terminal domain"/>
    <property type="match status" value="1"/>
</dbReference>
<evidence type="ECO:0000259" key="2">
    <source>
        <dbReference type="Pfam" id="PF11760"/>
    </source>
</evidence>
<evidence type="ECO:0000259" key="3">
    <source>
        <dbReference type="Pfam" id="PF11761"/>
    </source>
</evidence>
<dbReference type="PANTHER" id="PTHR37477">
    <property type="entry name" value="COBALT-PRECORRIN-5A HYDROLASE"/>
    <property type="match status" value="1"/>
</dbReference>
<dbReference type="Pfam" id="PF11761">
    <property type="entry name" value="CbiG_mid"/>
    <property type="match status" value="1"/>
</dbReference>
<dbReference type="InterPro" id="IPR052553">
    <property type="entry name" value="CbiG_hydrolase"/>
</dbReference>
<evidence type="ECO:0000259" key="1">
    <source>
        <dbReference type="Pfam" id="PF01890"/>
    </source>
</evidence>
<name>A0A9D1EKW4_9FIRM</name>
<proteinExistence type="predicted"/>
<dbReference type="AlphaFoldDB" id="A0A9D1EKW4"/>
<dbReference type="GO" id="GO:0016787">
    <property type="term" value="F:hydrolase activity"/>
    <property type="evidence" value="ECO:0007669"/>
    <property type="project" value="UniProtKB-KW"/>
</dbReference>
<reference evidence="4" key="1">
    <citation type="submission" date="2020-10" db="EMBL/GenBank/DDBJ databases">
        <authorList>
            <person name="Gilroy R."/>
        </authorList>
    </citation>
    <scope>NUCLEOTIDE SEQUENCE</scope>
    <source>
        <strain evidence="4">ChiSxjej1B13-7041</strain>
    </source>
</reference>
<comment type="caution">
    <text evidence="4">The sequence shown here is derived from an EMBL/GenBank/DDBJ whole genome shotgun (WGS) entry which is preliminary data.</text>
</comment>
<dbReference type="SUPFAM" id="SSF159664">
    <property type="entry name" value="CobE/GbiG C-terminal domain-like"/>
    <property type="match status" value="1"/>
</dbReference>
<feature type="domain" description="Cobalamin synthesis G N-terminal" evidence="2">
    <location>
        <begin position="55"/>
        <end position="134"/>
    </location>
</feature>
<dbReference type="SUPFAM" id="SSF159672">
    <property type="entry name" value="CbiG N-terminal domain-like"/>
    <property type="match status" value="1"/>
</dbReference>
<evidence type="ECO:0000313" key="4">
    <source>
        <dbReference type="EMBL" id="HIR93758.1"/>
    </source>
</evidence>
<dbReference type="Gene3D" id="3.40.50.11220">
    <property type="match status" value="1"/>
</dbReference>
<dbReference type="InterPro" id="IPR021745">
    <property type="entry name" value="CbiG_mid"/>
</dbReference>
<organism evidence="4 5">
    <name type="scientific">Candidatus Egerieimonas intestinavium</name>
    <dbReference type="NCBI Taxonomy" id="2840777"/>
    <lineage>
        <taxon>Bacteria</taxon>
        <taxon>Bacillati</taxon>
        <taxon>Bacillota</taxon>
        <taxon>Clostridia</taxon>
        <taxon>Lachnospirales</taxon>
        <taxon>Lachnospiraceae</taxon>
        <taxon>Lachnospiraceae incertae sedis</taxon>
        <taxon>Candidatus Egerieimonas</taxon>
    </lineage>
</organism>
<dbReference type="Proteomes" id="UP000886841">
    <property type="component" value="Unassembled WGS sequence"/>
</dbReference>
<dbReference type="InterPro" id="IPR021744">
    <property type="entry name" value="CbiG_N"/>
</dbReference>
<feature type="domain" description="CobE/GbiG C-terminal" evidence="1">
    <location>
        <begin position="227"/>
        <end position="344"/>
    </location>
</feature>
<sequence>MRAAILCFTGNGLKLSRRVAQVLEETWDEVRIYGKSRFLEGEEVLVPNGSLTAWAGEMFAWADSICFVGAVGIAVRLIAPWVKDKRTDPAVVVMDEKGDFCIPILSGHMGGANELAGELSRRLDMIPVITTATDRNRKFAVDLFASRQQMQISSMTYAKEVSAALLAGEKVGFFSPFPVRGPLPEGLLAWGNSSPEGEAPRLGISVSTDYREQPFEKTLWLIPPRVALGIGCRKDTPARQIESLVTEVLNQEQIFREAVSCVATIDIKKKERGLLEFCDSWGLRLYAYGAQQLMNLAGDFTKSDFVQSVTGADNVCERSALLAVGKGKLIHRKTGRDGVTVALALENWSVDFG</sequence>